<dbReference type="GO" id="GO:0005524">
    <property type="term" value="F:ATP binding"/>
    <property type="evidence" value="ECO:0007669"/>
    <property type="project" value="UniProtKB-KW"/>
</dbReference>
<organism evidence="13 14">
    <name type="scientific">Halocynthiibacter styelae</name>
    <dbReference type="NCBI Taxonomy" id="2761955"/>
    <lineage>
        <taxon>Bacteria</taxon>
        <taxon>Pseudomonadati</taxon>
        <taxon>Pseudomonadota</taxon>
        <taxon>Alphaproteobacteria</taxon>
        <taxon>Rhodobacterales</taxon>
        <taxon>Paracoccaceae</taxon>
        <taxon>Halocynthiibacter</taxon>
    </lineage>
</organism>
<gene>
    <name evidence="11" type="primary">pyrH</name>
    <name evidence="13" type="ORF">H1D41_01620</name>
</gene>
<dbReference type="InterPro" id="IPR036393">
    <property type="entry name" value="AceGlu_kinase-like_sf"/>
</dbReference>
<evidence type="ECO:0000256" key="8">
    <source>
        <dbReference type="ARBA" id="ARBA00022840"/>
    </source>
</evidence>
<evidence type="ECO:0000256" key="6">
    <source>
        <dbReference type="ARBA" id="ARBA00022741"/>
    </source>
</evidence>
<reference evidence="13" key="1">
    <citation type="submission" date="2020-10" db="EMBL/GenBank/DDBJ databases">
        <title>Paenihalocynthiibacter styelae gen. nov., sp. nov., isolated from stalked sea squirt Styela clava.</title>
        <authorList>
            <person name="Kim Y.-O."/>
            <person name="Yoon J.-H."/>
        </authorList>
    </citation>
    <scope>NUCLEOTIDE SEQUENCE</scope>
    <source>
        <strain evidence="13">MYP1-1</strain>
    </source>
</reference>
<dbReference type="Pfam" id="PF00696">
    <property type="entry name" value="AA_kinase"/>
    <property type="match status" value="1"/>
</dbReference>
<dbReference type="SUPFAM" id="SSF53633">
    <property type="entry name" value="Carbamate kinase-like"/>
    <property type="match status" value="1"/>
</dbReference>
<comment type="caution">
    <text evidence="13">The sequence shown here is derived from an EMBL/GenBank/DDBJ whole genome shotgun (WGS) entry which is preliminary data.</text>
</comment>
<dbReference type="EMBL" id="JADCKQ010000001">
    <property type="protein sequence ID" value="MBI1492329.1"/>
    <property type="molecule type" value="Genomic_DNA"/>
</dbReference>
<evidence type="ECO:0000256" key="2">
    <source>
        <dbReference type="ARBA" id="ARBA00004791"/>
    </source>
</evidence>
<feature type="region of interest" description="Involved in allosteric activation by GTP" evidence="11">
    <location>
        <begin position="30"/>
        <end position="35"/>
    </location>
</feature>
<dbReference type="InterPro" id="IPR015963">
    <property type="entry name" value="Uridylate_kinase_bac"/>
</dbReference>
<feature type="domain" description="Aspartate/glutamate/uridylate kinase" evidence="12">
    <location>
        <begin position="17"/>
        <end position="226"/>
    </location>
</feature>
<evidence type="ECO:0000256" key="3">
    <source>
        <dbReference type="ARBA" id="ARBA00007614"/>
    </source>
</evidence>
<evidence type="ECO:0000256" key="5">
    <source>
        <dbReference type="ARBA" id="ARBA00022679"/>
    </source>
</evidence>
<comment type="catalytic activity">
    <reaction evidence="10 11">
        <text>UMP + ATP = UDP + ADP</text>
        <dbReference type="Rhea" id="RHEA:24400"/>
        <dbReference type="ChEBI" id="CHEBI:30616"/>
        <dbReference type="ChEBI" id="CHEBI:57865"/>
        <dbReference type="ChEBI" id="CHEBI:58223"/>
        <dbReference type="ChEBI" id="CHEBI:456216"/>
        <dbReference type="EC" id="2.7.4.22"/>
    </reaction>
</comment>
<dbReference type="NCBIfam" id="TIGR02075">
    <property type="entry name" value="pyrH_bact"/>
    <property type="match status" value="1"/>
</dbReference>
<protein>
    <recommendedName>
        <fullName evidence="11">Uridylate kinase</fullName>
        <shortName evidence="11">UK</shortName>
        <ecNumber evidence="11">2.7.4.22</ecNumber>
    </recommendedName>
    <alternativeName>
        <fullName evidence="11">Uridine monophosphate kinase</fullName>
        <shortName evidence="11">UMP kinase</shortName>
        <shortName evidence="11">UMPK</shortName>
    </alternativeName>
</protein>
<dbReference type="RefSeq" id="WP_228847259.1">
    <property type="nucleotide sequence ID" value="NZ_JADCKQ010000001.1"/>
</dbReference>
<name>A0A8J7IC55_9RHOB</name>
<keyword evidence="14" id="KW-1185">Reference proteome</keyword>
<evidence type="ECO:0000256" key="4">
    <source>
        <dbReference type="ARBA" id="ARBA00022490"/>
    </source>
</evidence>
<dbReference type="Gene3D" id="3.40.1160.10">
    <property type="entry name" value="Acetylglutamate kinase-like"/>
    <property type="match status" value="1"/>
</dbReference>
<dbReference type="GO" id="GO:0006225">
    <property type="term" value="P:UDP biosynthetic process"/>
    <property type="evidence" value="ECO:0007669"/>
    <property type="project" value="TreeGrafter"/>
</dbReference>
<comment type="activity regulation">
    <text evidence="11">Allosterically activated by GTP. Inhibited by UTP.</text>
</comment>
<comment type="pathway">
    <text evidence="2 11">Pyrimidine metabolism; CTP biosynthesis via de novo pathway; UDP from UMP (UMPK route): step 1/1.</text>
</comment>
<accession>A0A8J7IC55</accession>
<proteinExistence type="inferred from homology"/>
<dbReference type="PANTHER" id="PTHR42833:SF4">
    <property type="entry name" value="URIDYLATE KINASE PUMPKIN, CHLOROPLASTIC"/>
    <property type="match status" value="1"/>
</dbReference>
<evidence type="ECO:0000313" key="14">
    <source>
        <dbReference type="Proteomes" id="UP000640583"/>
    </source>
</evidence>
<dbReference type="UniPathway" id="UPA00159">
    <property type="reaction ID" value="UER00275"/>
</dbReference>
<feature type="binding site" evidence="11">
    <location>
        <begin position="22"/>
        <end position="25"/>
    </location>
    <ligand>
        <name>ATP</name>
        <dbReference type="ChEBI" id="CHEBI:30616"/>
    </ligand>
</feature>
<dbReference type="FunFam" id="3.40.1160.10:FF:000001">
    <property type="entry name" value="Uridylate kinase"/>
    <property type="match status" value="1"/>
</dbReference>
<feature type="binding site" evidence="11">
    <location>
        <position position="65"/>
    </location>
    <ligand>
        <name>ATP</name>
        <dbReference type="ChEBI" id="CHEBI:30616"/>
    </ligand>
</feature>
<keyword evidence="4 11" id="KW-0963">Cytoplasm</keyword>
<comment type="function">
    <text evidence="11">Catalyzes the reversible phosphorylation of UMP to UDP.</text>
</comment>
<dbReference type="Proteomes" id="UP000640583">
    <property type="component" value="Unassembled WGS sequence"/>
</dbReference>
<feature type="binding site" evidence="11">
    <location>
        <begin position="145"/>
        <end position="152"/>
    </location>
    <ligand>
        <name>UMP</name>
        <dbReference type="ChEBI" id="CHEBI:57865"/>
    </ligand>
</feature>
<dbReference type="CDD" id="cd04254">
    <property type="entry name" value="AAK_UMPK-PyrH-Ec"/>
    <property type="match status" value="1"/>
</dbReference>
<sequence length="248" mass="27035">MPGDANHAENPEKTTFKRVMLKISGEALMGDQGFGLHPPTVERIAREVQTVQAMGVEVCMVIGGGNIFRGLQGSAQGMERTTADYMGMLATVMNALAMQGALESLGIHSRVISAIPMDQVCEPYIRRRAVRHLEKKRVCIFAAGTGNPYFTTDTAATLRANEMRCEAIFKGTKVDGVYDKDPAKHDDAVRYDDITYDEVLQKHLGVMDASAIALARDNDLPIIVFSLDEPGGFRGILAGEGTYTRVHT</sequence>
<evidence type="ECO:0000256" key="10">
    <source>
        <dbReference type="ARBA" id="ARBA00047767"/>
    </source>
</evidence>
<evidence type="ECO:0000256" key="1">
    <source>
        <dbReference type="ARBA" id="ARBA00004496"/>
    </source>
</evidence>
<comment type="subunit">
    <text evidence="11">Homohexamer.</text>
</comment>
<dbReference type="AlphaFoldDB" id="A0A8J7IC55"/>
<evidence type="ECO:0000313" key="13">
    <source>
        <dbReference type="EMBL" id="MBI1492329.1"/>
    </source>
</evidence>
<keyword evidence="11" id="KW-0021">Allosteric enzyme</keyword>
<dbReference type="PANTHER" id="PTHR42833">
    <property type="entry name" value="URIDYLATE KINASE"/>
    <property type="match status" value="1"/>
</dbReference>
<dbReference type="GO" id="GO:0005737">
    <property type="term" value="C:cytoplasm"/>
    <property type="evidence" value="ECO:0007669"/>
    <property type="project" value="UniProtKB-SubCell"/>
</dbReference>
<feature type="binding site" evidence="11">
    <location>
        <position position="181"/>
    </location>
    <ligand>
        <name>ATP</name>
        <dbReference type="ChEBI" id="CHEBI:30616"/>
    </ligand>
</feature>
<dbReference type="EC" id="2.7.4.22" evidence="11"/>
<feature type="binding site" evidence="11">
    <location>
        <position position="69"/>
    </location>
    <ligand>
        <name>ATP</name>
        <dbReference type="ChEBI" id="CHEBI:30616"/>
    </ligand>
</feature>
<comment type="subcellular location">
    <subcellularLocation>
        <location evidence="1 11">Cytoplasm</location>
    </subcellularLocation>
</comment>
<evidence type="ECO:0000256" key="7">
    <source>
        <dbReference type="ARBA" id="ARBA00022777"/>
    </source>
</evidence>
<keyword evidence="6 11" id="KW-0547">Nucleotide-binding</keyword>
<keyword evidence="5 11" id="KW-0808">Transferase</keyword>
<dbReference type="PIRSF" id="PIRSF005650">
    <property type="entry name" value="Uridylate_kin"/>
    <property type="match status" value="1"/>
</dbReference>
<comment type="caution">
    <text evidence="11">Lacks conserved residue(s) required for the propagation of feature annotation.</text>
</comment>
<dbReference type="InterPro" id="IPR011817">
    <property type="entry name" value="Uridylate_kinase"/>
</dbReference>
<dbReference type="HAMAP" id="MF_01220_B">
    <property type="entry name" value="PyrH_B"/>
    <property type="match status" value="1"/>
</dbReference>
<feature type="binding site" evidence="11">
    <location>
        <position position="172"/>
    </location>
    <ligand>
        <name>ATP</name>
        <dbReference type="ChEBI" id="CHEBI:30616"/>
    </ligand>
</feature>
<keyword evidence="7 11" id="KW-0418">Kinase</keyword>
<evidence type="ECO:0000256" key="9">
    <source>
        <dbReference type="ARBA" id="ARBA00022975"/>
    </source>
</evidence>
<feature type="binding site" evidence="11">
    <location>
        <position position="84"/>
    </location>
    <ligand>
        <name>UMP</name>
        <dbReference type="ChEBI" id="CHEBI:57865"/>
    </ligand>
</feature>
<dbReference type="GO" id="GO:0033862">
    <property type="term" value="F:UMP kinase activity"/>
    <property type="evidence" value="ECO:0007669"/>
    <property type="project" value="UniProtKB-EC"/>
</dbReference>
<evidence type="ECO:0000256" key="11">
    <source>
        <dbReference type="HAMAP-Rule" id="MF_01220"/>
    </source>
</evidence>
<feature type="binding site" evidence="11">
    <location>
        <position position="178"/>
    </location>
    <ligand>
        <name>ATP</name>
        <dbReference type="ChEBI" id="CHEBI:30616"/>
    </ligand>
</feature>
<evidence type="ECO:0000259" key="12">
    <source>
        <dbReference type="Pfam" id="PF00696"/>
    </source>
</evidence>
<keyword evidence="8 11" id="KW-0067">ATP-binding</keyword>
<feature type="binding site" evidence="11">
    <location>
        <position position="64"/>
    </location>
    <ligand>
        <name>UMP</name>
        <dbReference type="ChEBI" id="CHEBI:57865"/>
    </ligand>
</feature>
<comment type="similarity">
    <text evidence="3 11">Belongs to the UMP kinase family.</text>
</comment>
<keyword evidence="9 11" id="KW-0665">Pyrimidine biosynthesis</keyword>
<dbReference type="InterPro" id="IPR001048">
    <property type="entry name" value="Asp/Glu/Uridylate_kinase"/>
</dbReference>
<dbReference type="GO" id="GO:0044210">
    <property type="term" value="P:'de novo' CTP biosynthetic process"/>
    <property type="evidence" value="ECO:0007669"/>
    <property type="project" value="UniProtKB-UniRule"/>
</dbReference>